<gene>
    <name evidence="2" type="primary">LOC112540596</name>
</gene>
<dbReference type="OMA" id="GADHICT"/>
<evidence type="ECO:0000313" key="2">
    <source>
        <dbReference type="RefSeq" id="XP_025022183.1"/>
    </source>
</evidence>
<dbReference type="Proteomes" id="UP000695026">
    <property type="component" value="Unplaced"/>
</dbReference>
<evidence type="ECO:0000313" key="1">
    <source>
        <dbReference type="Proteomes" id="UP000695026"/>
    </source>
</evidence>
<reference evidence="2" key="1">
    <citation type="submission" date="2025-08" db="UniProtKB">
        <authorList>
            <consortium name="RefSeq"/>
        </authorList>
    </citation>
    <scope>IDENTIFICATION</scope>
    <source>
        <tissue evidence="2">Liver</tissue>
    </source>
</reference>
<keyword evidence="1" id="KW-1185">Reference proteome</keyword>
<feature type="non-terminal residue" evidence="2">
    <location>
        <position position="1"/>
    </location>
</feature>
<dbReference type="RefSeq" id="XP_025022183.1">
    <property type="nucleotide sequence ID" value="XM_025166415.1"/>
</dbReference>
<organism evidence="1 2">
    <name type="scientific">Python bivittatus</name>
    <name type="common">Burmese python</name>
    <name type="synonym">Python molurus bivittatus</name>
    <dbReference type="NCBI Taxonomy" id="176946"/>
    <lineage>
        <taxon>Eukaryota</taxon>
        <taxon>Metazoa</taxon>
        <taxon>Chordata</taxon>
        <taxon>Craniata</taxon>
        <taxon>Vertebrata</taxon>
        <taxon>Euteleostomi</taxon>
        <taxon>Lepidosauria</taxon>
        <taxon>Squamata</taxon>
        <taxon>Bifurcata</taxon>
        <taxon>Unidentata</taxon>
        <taxon>Episquamata</taxon>
        <taxon>Toxicofera</taxon>
        <taxon>Serpentes</taxon>
        <taxon>Henophidia</taxon>
        <taxon>Pythonidae</taxon>
        <taxon>Python</taxon>
    </lineage>
</organism>
<dbReference type="InterPro" id="IPR031601">
    <property type="entry name" value="CCD48"/>
</dbReference>
<dbReference type="KEGG" id="pbi:112540596"/>
<dbReference type="OrthoDB" id="10054715at2759"/>
<protein>
    <submittedName>
        <fullName evidence="2">EF-hand and coiled-coil domain-containing protein 1-like</fullName>
    </submittedName>
</protein>
<proteinExistence type="predicted"/>
<dbReference type="Pfam" id="PF15799">
    <property type="entry name" value="CCD48"/>
    <property type="match status" value="1"/>
</dbReference>
<accession>A0A9F5IRM0</accession>
<sequence length="284" mass="31427">ISCCLVNSVGLFVFFRSEILKCPVPSQGNSEQKTNAAVEGQDILSLIQQDRSSPTGGAGILENVEDQMFRSVEGQAASDEEEEKWIGDQQSQMAEVKKLLASFPCCSSGCDDTTMKQLRSPFGNASSSGHEDSLVKLVQRLSKLKEDFEMKGQEEKALETNMEETKVPLLGELQQKAEESELMKMEFQMLETERVRLSLVEEKLLDVLQLLQQLRDLNISKRTLGKILLNTLESCCDSQHGKPPIVEVLDALYHELAACKLTGNKSLEKTPGHQSLSSSLVISC</sequence>
<dbReference type="AlphaFoldDB" id="A0A9F5IRM0"/>
<name>A0A9F5IRM0_PYTBI</name>
<dbReference type="GeneID" id="112540596"/>